<evidence type="ECO:0000313" key="11">
    <source>
        <dbReference type="Proteomes" id="UP000008635"/>
    </source>
</evidence>
<reference evidence="11" key="2">
    <citation type="submission" date="2011-01" db="EMBL/GenBank/DDBJ databases">
        <title>The complete genome of Deinococcus maricopensis DSM 21211.</title>
        <authorList>
            <consortium name="US DOE Joint Genome Institute (JGI-PGF)"/>
            <person name="Lucas S."/>
            <person name="Copeland A."/>
            <person name="Lapidus A."/>
            <person name="Goodwin L."/>
            <person name="Pitluck S."/>
            <person name="Kyrpides N."/>
            <person name="Mavromatis K."/>
            <person name="Pagani I."/>
            <person name="Ivanova N."/>
            <person name="Ovchinnikova G."/>
            <person name="Zeytun A."/>
            <person name="Detter J.C."/>
            <person name="Han C."/>
            <person name="Land M."/>
            <person name="Hauser L."/>
            <person name="Markowitz V."/>
            <person name="Cheng J.-F."/>
            <person name="Hugenholtz P."/>
            <person name="Woyke T."/>
            <person name="Wu D."/>
            <person name="Pukall R."/>
            <person name="Gehrich-Schroeter G."/>
            <person name="Brambilla E."/>
            <person name="Klenk H.-P."/>
            <person name="Eisen J.A."/>
        </authorList>
    </citation>
    <scope>NUCLEOTIDE SEQUENCE [LARGE SCALE GENOMIC DNA]</scope>
    <source>
        <strain evidence="11">DSM 21211 / LMG 22137 / NRRL B-23946 / LB-34</strain>
    </source>
</reference>
<accession>E8U9H9</accession>
<dbReference type="HOGENOM" id="CLU_000604_8_1_0"/>
<sequence precursor="true">MARLPSLPLTLARAHLTRRRAQNLITMLGIAVGMMVLITALSLTNGFTRALVDATLRATPHLSLQRYVPGGRDPNLERTLRADPRVEAIAPFLADKGLLTRPASRNRNAGVDFATLFGVTPDAAGVLQFPGPTTQALRTLKDGEVILGSALAQSIGAFSGDELRLLNSMQRRAALKVRTLFSTGNYQIDSAYAFVTLRTLQDLQGTTNITGYQVRLHDPEQTRAVASSVVAGGTFSPIAWQDLYRTLLDQLALQKRVIGFVVFLIVIVAAFGIASVLTLTVFEKTQEIAILRAIGATRGVITRTFLIEGVILGVSGLILGDLLGLAVCAYFTAYPFRLPGDLYFITALPVEVRATDVLWVNAVGLATTLLAAYLPARRAAGVEPAQIIR</sequence>
<evidence type="ECO:0000313" key="10">
    <source>
        <dbReference type="EMBL" id="ADV67718.1"/>
    </source>
</evidence>
<feature type="transmembrane region" description="Helical" evidence="7">
    <location>
        <begin position="21"/>
        <end position="43"/>
    </location>
</feature>
<dbReference type="eggNOG" id="COG4591">
    <property type="taxonomic scope" value="Bacteria"/>
</dbReference>
<evidence type="ECO:0000259" key="8">
    <source>
        <dbReference type="Pfam" id="PF02687"/>
    </source>
</evidence>
<dbReference type="InterPro" id="IPR003838">
    <property type="entry name" value="ABC3_permease_C"/>
</dbReference>
<reference evidence="10 11" key="1">
    <citation type="journal article" date="2011" name="Stand. Genomic Sci.">
        <title>Complete genome sequence of Deinococcus maricopensis type strain (LB-34).</title>
        <authorList>
            <person name="Pukall R."/>
            <person name="Zeytun A."/>
            <person name="Lucas S."/>
            <person name="Lapidus A."/>
            <person name="Hammon N."/>
            <person name="Deshpande S."/>
            <person name="Nolan M."/>
            <person name="Cheng J.F."/>
            <person name="Pitluck S."/>
            <person name="Liolios K."/>
            <person name="Pagani I."/>
            <person name="Mikhailova N."/>
            <person name="Ivanova N."/>
            <person name="Mavromatis K."/>
            <person name="Pati A."/>
            <person name="Tapia R."/>
            <person name="Han C."/>
            <person name="Goodwin L."/>
            <person name="Chen A."/>
            <person name="Palaniappan K."/>
            <person name="Land M."/>
            <person name="Hauser L."/>
            <person name="Chang Y.J."/>
            <person name="Jeffries C.D."/>
            <person name="Brambilla E.M."/>
            <person name="Rohde M."/>
            <person name="Goker M."/>
            <person name="Detter J.C."/>
            <person name="Woyke T."/>
            <person name="Bristow J."/>
            <person name="Eisen J.A."/>
            <person name="Markowitz V."/>
            <person name="Hugenholtz P."/>
            <person name="Kyrpides N.C."/>
            <person name="Klenk H.P."/>
        </authorList>
    </citation>
    <scope>NUCLEOTIDE SEQUENCE [LARGE SCALE GENOMIC DNA]</scope>
    <source>
        <strain evidence="11">DSM 21211 / LMG 22137 / NRRL B-23946 / LB-34</strain>
    </source>
</reference>
<dbReference type="STRING" id="709986.Deima_2075"/>
<protein>
    <recommendedName>
        <fullName evidence="12">ABC3 transporter permease protein domain-containing protein</fullName>
    </recommendedName>
</protein>
<keyword evidence="5 7" id="KW-1133">Transmembrane helix</keyword>
<dbReference type="Pfam" id="PF12704">
    <property type="entry name" value="MacB_PCD"/>
    <property type="match status" value="1"/>
</dbReference>
<dbReference type="AlphaFoldDB" id="E8U9H9"/>
<keyword evidence="4 7" id="KW-0812">Transmembrane</keyword>
<evidence type="ECO:0000256" key="5">
    <source>
        <dbReference type="ARBA" id="ARBA00022989"/>
    </source>
</evidence>
<dbReference type="GO" id="GO:0044874">
    <property type="term" value="P:lipoprotein localization to outer membrane"/>
    <property type="evidence" value="ECO:0007669"/>
    <property type="project" value="TreeGrafter"/>
</dbReference>
<gene>
    <name evidence="10" type="ordered locus">Deima_2075</name>
</gene>
<evidence type="ECO:0000256" key="6">
    <source>
        <dbReference type="ARBA" id="ARBA00023136"/>
    </source>
</evidence>
<dbReference type="PANTHER" id="PTHR30489">
    <property type="entry name" value="LIPOPROTEIN-RELEASING SYSTEM TRANSMEMBRANE PROTEIN LOLE"/>
    <property type="match status" value="1"/>
</dbReference>
<keyword evidence="3" id="KW-1003">Cell membrane</keyword>
<evidence type="ECO:0000259" key="9">
    <source>
        <dbReference type="Pfam" id="PF12704"/>
    </source>
</evidence>
<comment type="similarity">
    <text evidence="2">Belongs to the ABC-4 integral membrane protein family. LolC/E subfamily.</text>
</comment>
<evidence type="ECO:0000256" key="2">
    <source>
        <dbReference type="ARBA" id="ARBA00005236"/>
    </source>
</evidence>
<feature type="domain" description="ABC3 transporter permease C-terminal" evidence="8">
    <location>
        <begin position="260"/>
        <end position="384"/>
    </location>
</feature>
<feature type="transmembrane region" description="Helical" evidence="7">
    <location>
        <begin position="305"/>
        <end position="333"/>
    </location>
</feature>
<dbReference type="PANTHER" id="PTHR30489:SF0">
    <property type="entry name" value="LIPOPROTEIN-RELEASING SYSTEM TRANSMEMBRANE PROTEIN LOLE"/>
    <property type="match status" value="1"/>
</dbReference>
<comment type="subcellular location">
    <subcellularLocation>
        <location evidence="1">Cell membrane</location>
        <topology evidence="1">Multi-pass membrane protein</topology>
    </subcellularLocation>
</comment>
<feature type="domain" description="MacB-like periplasmic core" evidence="9">
    <location>
        <begin position="24"/>
        <end position="229"/>
    </location>
</feature>
<dbReference type="RefSeq" id="WP_013557223.1">
    <property type="nucleotide sequence ID" value="NC_014958.1"/>
</dbReference>
<organism evidence="10 11">
    <name type="scientific">Deinococcus maricopensis (strain DSM 21211 / LMG 22137 / NRRL B-23946 / LB-34)</name>
    <dbReference type="NCBI Taxonomy" id="709986"/>
    <lineage>
        <taxon>Bacteria</taxon>
        <taxon>Thermotogati</taxon>
        <taxon>Deinococcota</taxon>
        <taxon>Deinococci</taxon>
        <taxon>Deinococcales</taxon>
        <taxon>Deinococcaceae</taxon>
        <taxon>Deinococcus</taxon>
    </lineage>
</organism>
<keyword evidence="11" id="KW-1185">Reference proteome</keyword>
<dbReference type="Pfam" id="PF02687">
    <property type="entry name" value="FtsX"/>
    <property type="match status" value="1"/>
</dbReference>
<dbReference type="EMBL" id="CP002454">
    <property type="protein sequence ID" value="ADV67718.1"/>
    <property type="molecule type" value="Genomic_DNA"/>
</dbReference>
<dbReference type="Proteomes" id="UP000008635">
    <property type="component" value="Chromosome"/>
</dbReference>
<feature type="transmembrane region" description="Helical" evidence="7">
    <location>
        <begin position="257"/>
        <end position="282"/>
    </location>
</feature>
<name>E8U9H9_DEIML</name>
<evidence type="ECO:0000256" key="4">
    <source>
        <dbReference type="ARBA" id="ARBA00022692"/>
    </source>
</evidence>
<dbReference type="InterPro" id="IPR051447">
    <property type="entry name" value="Lipoprotein-release_system"/>
</dbReference>
<evidence type="ECO:0000256" key="3">
    <source>
        <dbReference type="ARBA" id="ARBA00022475"/>
    </source>
</evidence>
<dbReference type="InterPro" id="IPR025857">
    <property type="entry name" value="MacB_PCD"/>
</dbReference>
<dbReference type="GO" id="GO:0098797">
    <property type="term" value="C:plasma membrane protein complex"/>
    <property type="evidence" value="ECO:0007669"/>
    <property type="project" value="TreeGrafter"/>
</dbReference>
<feature type="transmembrane region" description="Helical" evidence="7">
    <location>
        <begin position="357"/>
        <end position="376"/>
    </location>
</feature>
<keyword evidence="6 7" id="KW-0472">Membrane</keyword>
<proteinExistence type="inferred from homology"/>
<evidence type="ECO:0000256" key="1">
    <source>
        <dbReference type="ARBA" id="ARBA00004651"/>
    </source>
</evidence>
<evidence type="ECO:0008006" key="12">
    <source>
        <dbReference type="Google" id="ProtNLM"/>
    </source>
</evidence>
<dbReference type="KEGG" id="dmr:Deima_2075"/>
<evidence type="ECO:0000256" key="7">
    <source>
        <dbReference type="SAM" id="Phobius"/>
    </source>
</evidence>